<dbReference type="EMBL" id="NNRK01000029">
    <property type="protein sequence ID" value="OYR12674.1"/>
    <property type="molecule type" value="Genomic_DNA"/>
</dbReference>
<gene>
    <name evidence="1" type="ORF">CEV32_0847</name>
</gene>
<dbReference type="AlphaFoldDB" id="A0A256FCW1"/>
<dbReference type="Proteomes" id="UP000216345">
    <property type="component" value="Unassembled WGS sequence"/>
</dbReference>
<reference evidence="1 2" key="1">
    <citation type="submission" date="2017-07" db="EMBL/GenBank/DDBJ databases">
        <title>Phylogenetic study on the rhizospheric bacterium Ochrobactrum sp. A44.</title>
        <authorList>
            <person name="Krzyzanowska D.M."/>
            <person name="Ossowicki A."/>
            <person name="Rajewska M."/>
            <person name="Maciag T."/>
            <person name="Kaczynski Z."/>
            <person name="Czerwicka M."/>
            <person name="Jafra S."/>
        </authorList>
    </citation>
    <scope>NUCLEOTIDE SEQUENCE [LARGE SCALE GENOMIC DNA]</scope>
    <source>
        <strain evidence="1 2">PR17</strain>
    </source>
</reference>
<accession>A0A256FCW1</accession>
<dbReference type="RefSeq" id="WP_094577577.1">
    <property type="nucleotide sequence ID" value="NZ_JBHEEL010000004.1"/>
</dbReference>
<name>A0A256FCW1_9HYPH</name>
<evidence type="ECO:0000313" key="1">
    <source>
        <dbReference type="EMBL" id="OYR12674.1"/>
    </source>
</evidence>
<organism evidence="1 2">
    <name type="scientific">Brucella rhizosphaerae</name>
    <dbReference type="NCBI Taxonomy" id="571254"/>
    <lineage>
        <taxon>Bacteria</taxon>
        <taxon>Pseudomonadati</taxon>
        <taxon>Pseudomonadota</taxon>
        <taxon>Alphaproteobacteria</taxon>
        <taxon>Hyphomicrobiales</taxon>
        <taxon>Brucellaceae</taxon>
        <taxon>Brucella/Ochrobactrum group</taxon>
        <taxon>Brucella</taxon>
    </lineage>
</organism>
<keyword evidence="2" id="KW-1185">Reference proteome</keyword>
<protein>
    <submittedName>
        <fullName evidence="1">Uncharacterized protein</fullName>
    </submittedName>
</protein>
<dbReference type="OrthoDB" id="8454731at2"/>
<evidence type="ECO:0000313" key="2">
    <source>
        <dbReference type="Proteomes" id="UP000216345"/>
    </source>
</evidence>
<comment type="caution">
    <text evidence="1">The sequence shown here is derived from an EMBL/GenBank/DDBJ whole genome shotgun (WGS) entry which is preliminary data.</text>
</comment>
<proteinExistence type="predicted"/>
<sequence length="62" mass="7592">MNRKLQLLARGLKDAVLRMTAHLEQPWRGMKLNAEEIAERRRSRLERGEQSFLWCWQHRGFW</sequence>